<proteinExistence type="predicted"/>
<feature type="chain" id="PRO_5044846499" evidence="2">
    <location>
        <begin position="21"/>
        <end position="388"/>
    </location>
</feature>
<evidence type="ECO:0000256" key="1">
    <source>
        <dbReference type="SAM" id="MobiDB-lite"/>
    </source>
</evidence>
<evidence type="ECO:0000313" key="4">
    <source>
        <dbReference type="Proteomes" id="UP001632037"/>
    </source>
</evidence>
<keyword evidence="4" id="KW-1185">Reference proteome</keyword>
<dbReference type="Proteomes" id="UP001632037">
    <property type="component" value="Unassembled WGS sequence"/>
</dbReference>
<organism evidence="3 4">
    <name type="scientific">Phytophthora oleae</name>
    <dbReference type="NCBI Taxonomy" id="2107226"/>
    <lineage>
        <taxon>Eukaryota</taxon>
        <taxon>Sar</taxon>
        <taxon>Stramenopiles</taxon>
        <taxon>Oomycota</taxon>
        <taxon>Peronosporomycetes</taxon>
        <taxon>Peronosporales</taxon>
        <taxon>Peronosporaceae</taxon>
        <taxon>Phytophthora</taxon>
    </lineage>
</organism>
<dbReference type="AlphaFoldDB" id="A0ABD3EZC0"/>
<name>A0ABD3EZC0_9STRA</name>
<keyword evidence="2" id="KW-0732">Signal</keyword>
<sequence>MHRLVVLLAAVIALVKPLSALKVSVCGDATYDLPEDRGVVCASADPVPPGTACPLKGDKASTDCFENLPSYEGGDCVAPEDAVCALVTDKTWGCVLPSVGCGGKTLTTAAPATKQCETWDYDAEEGSASSIDADALFDGNEDYDESWFVEVTEVTVLFACGTDKPTAAPTSGPTPAPTSESTESSASGSTPAPTDTEDAPTPEPTQGSASSDPIDIPTQDTGSASTSDSTQPPTDSAGSSSGSTGSNATPAPTTDTSETASSESGYRPTLETTSSSESEPPTSGSTDDSDSEPTPAPTSDTTDSSTSDTVTPASKSTPASTTKASKSDETPEVTPAATQSDEAAAEGAATKSTSFGDVMLLSEPSDVVGTLKPATITDAPKAYDKPSR</sequence>
<comment type="caution">
    <text evidence="3">The sequence shown here is derived from an EMBL/GenBank/DDBJ whole genome shotgun (WGS) entry which is preliminary data.</text>
</comment>
<evidence type="ECO:0000256" key="2">
    <source>
        <dbReference type="SAM" id="SignalP"/>
    </source>
</evidence>
<reference evidence="3 4" key="1">
    <citation type="submission" date="2024-09" db="EMBL/GenBank/DDBJ databases">
        <title>Genome sequencing and assembly of Phytophthora oleae, isolate VK10A, causative agent of rot of olive drupes.</title>
        <authorList>
            <person name="Conti Taguali S."/>
            <person name="Riolo M."/>
            <person name="La Spada F."/>
            <person name="Cacciola S.O."/>
            <person name="Dionisio G."/>
        </authorList>
    </citation>
    <scope>NUCLEOTIDE SEQUENCE [LARGE SCALE GENOMIC DNA]</scope>
    <source>
        <strain evidence="3 4">VK10A</strain>
    </source>
</reference>
<accession>A0ABD3EZC0</accession>
<dbReference type="EMBL" id="JBIMZQ010000054">
    <property type="protein sequence ID" value="KAL3658405.1"/>
    <property type="molecule type" value="Genomic_DNA"/>
</dbReference>
<feature type="signal peptide" evidence="2">
    <location>
        <begin position="1"/>
        <end position="20"/>
    </location>
</feature>
<evidence type="ECO:0000313" key="3">
    <source>
        <dbReference type="EMBL" id="KAL3658405.1"/>
    </source>
</evidence>
<feature type="compositionally biased region" description="Low complexity" evidence="1">
    <location>
        <begin position="297"/>
        <end position="324"/>
    </location>
</feature>
<protein>
    <submittedName>
        <fullName evidence="3">Uncharacterized protein</fullName>
    </submittedName>
</protein>
<feature type="compositionally biased region" description="Low complexity" evidence="1">
    <location>
        <begin position="223"/>
        <end position="286"/>
    </location>
</feature>
<feature type="compositionally biased region" description="Low complexity" evidence="1">
    <location>
        <begin position="165"/>
        <end position="194"/>
    </location>
</feature>
<feature type="region of interest" description="Disordered" evidence="1">
    <location>
        <begin position="165"/>
        <end position="355"/>
    </location>
</feature>
<gene>
    <name evidence="3" type="ORF">V7S43_016541</name>
</gene>